<dbReference type="Proteomes" id="UP000317496">
    <property type="component" value="Chromosome"/>
</dbReference>
<dbReference type="EMBL" id="CP041636">
    <property type="protein sequence ID" value="QDO97863.1"/>
    <property type="molecule type" value="Genomic_DNA"/>
</dbReference>
<evidence type="ECO:0000313" key="2">
    <source>
        <dbReference type="Proteomes" id="UP000317496"/>
    </source>
</evidence>
<dbReference type="Pfam" id="PF11017">
    <property type="entry name" value="DUF2855"/>
    <property type="match status" value="1"/>
</dbReference>
<dbReference type="OrthoDB" id="8953110at2"/>
<dbReference type="AlphaFoldDB" id="A0A516H259"/>
<dbReference type="Gene3D" id="3.90.180.10">
    <property type="entry name" value="Medium-chain alcohol dehydrogenases, catalytic domain"/>
    <property type="match status" value="1"/>
</dbReference>
<reference evidence="1 2" key="1">
    <citation type="submission" date="2019-07" db="EMBL/GenBank/DDBJ databases">
        <title>Genome sequencing for Ferrovibrio sp. K5.</title>
        <authorList>
            <person name="Park S.-J."/>
        </authorList>
    </citation>
    <scope>NUCLEOTIDE SEQUENCE [LARGE SCALE GENOMIC DNA]</scope>
    <source>
        <strain evidence="1 2">K5</strain>
    </source>
</reference>
<dbReference type="KEGG" id="fer:FNB15_11560"/>
<proteinExistence type="predicted"/>
<protein>
    <submittedName>
        <fullName evidence="1">DUF2855 family protein</fullName>
    </submittedName>
</protein>
<dbReference type="RefSeq" id="WP_144068844.1">
    <property type="nucleotide sequence ID" value="NZ_CP041636.1"/>
</dbReference>
<sequence>MSQILTATAKSDLAGAQFQVHKNDLNKTRFADVTLHADDLQADQILVKVDSFALTANNITYAQLGDMMSYWGFFPTDADKWGIIPVWGFADVIASRHPTIAVDERIFGYFPMATHLVMTPGKLTDSNFIEAAPHRAKLPPAYNSYLRITTDPAFSEDFEAYQALLRPLFITSFLLDDFLVDEKFFGAQTVILSSASSKTAFGLARLLHQHKVATVVGLTSPSNRAFVEGLGCYDRVVTYDEIGKQPVEDAVYVDFAGSTEVRRAIHTHYGDSLKYSCAVGLAHGEMSPPGKGLPGPKPIFFFAPDRIVKRSKDWGRGGVETRLNSAWTDFVPVLQGWIKVIRGNGRSATEAAYRALLSGGVAPNEGHVLSLWD</sequence>
<gene>
    <name evidence="1" type="ORF">FNB15_11560</name>
</gene>
<evidence type="ECO:0000313" key="1">
    <source>
        <dbReference type="EMBL" id="QDO97863.1"/>
    </source>
</evidence>
<dbReference type="InterPro" id="IPR021276">
    <property type="entry name" value="DUF2855"/>
</dbReference>
<accession>A0A516H259</accession>
<organism evidence="1 2">
    <name type="scientific">Ferrovibrio terrae</name>
    <dbReference type="NCBI Taxonomy" id="2594003"/>
    <lineage>
        <taxon>Bacteria</taxon>
        <taxon>Pseudomonadati</taxon>
        <taxon>Pseudomonadota</taxon>
        <taxon>Alphaproteobacteria</taxon>
        <taxon>Rhodospirillales</taxon>
        <taxon>Rhodospirillaceae</taxon>
        <taxon>Ferrovibrio</taxon>
    </lineage>
</organism>
<keyword evidence="2" id="KW-1185">Reference proteome</keyword>
<name>A0A516H259_9PROT</name>